<keyword evidence="2" id="KW-1185">Reference proteome</keyword>
<accession>A0ACB9PCE5</accession>
<name>A0ACB9PCE5_BAUVA</name>
<gene>
    <name evidence="1" type="ORF">L6164_012696</name>
</gene>
<reference evidence="1 2" key="1">
    <citation type="journal article" date="2022" name="DNA Res.">
        <title>Chromosomal-level genome assembly of the orchid tree Bauhinia variegata (Leguminosae; Cercidoideae) supports the allotetraploid origin hypothesis of Bauhinia.</title>
        <authorList>
            <person name="Zhong Y."/>
            <person name="Chen Y."/>
            <person name="Zheng D."/>
            <person name="Pang J."/>
            <person name="Liu Y."/>
            <person name="Luo S."/>
            <person name="Meng S."/>
            <person name="Qian L."/>
            <person name="Wei D."/>
            <person name="Dai S."/>
            <person name="Zhou R."/>
        </authorList>
    </citation>
    <scope>NUCLEOTIDE SEQUENCE [LARGE SCALE GENOMIC DNA]</scope>
    <source>
        <strain evidence="1">BV-YZ2020</strain>
    </source>
</reference>
<proteinExistence type="predicted"/>
<evidence type="ECO:0000313" key="2">
    <source>
        <dbReference type="Proteomes" id="UP000828941"/>
    </source>
</evidence>
<evidence type="ECO:0000313" key="1">
    <source>
        <dbReference type="EMBL" id="KAI4345589.1"/>
    </source>
</evidence>
<protein>
    <submittedName>
        <fullName evidence="1">Uncharacterized protein</fullName>
    </submittedName>
</protein>
<comment type="caution">
    <text evidence="1">The sequence shown here is derived from an EMBL/GenBank/DDBJ whole genome shotgun (WGS) entry which is preliminary data.</text>
</comment>
<sequence>MANFTPSSSATAPFHADILPFTAASPSAALDDGSEDSCSICLDPFSTDEPATVTSCKHEYHLHCILEWSQRSKECPICWQLLVLKDPGSQKLVAAVEDEEHLRSRSTNLSTSTNSRSSLERRNADHDDSYSDDSDFDEQIMQRLVAAARRARFFRRRERQRSSGAGPSDNSPSNVSAVQPRLTTSPSVSSAPTSGVTSAGDIQHSPSVFSLGVEAAARNTTSENDAPFRPRVLYRQSRSQSVRRPNASDVLSLPESIKCKFSAASAKYKESITKNTRGLKEKLIARSPSVKELSKGVQREMNAGIAGVAKMIERLDLTSKRSSASALIPSFSQKGMRGENGIGESISKESGAVARNVNSDSPSPVSSLIRSSS</sequence>
<dbReference type="Proteomes" id="UP000828941">
    <property type="component" value="Chromosome 5"/>
</dbReference>
<organism evidence="1 2">
    <name type="scientific">Bauhinia variegata</name>
    <name type="common">Purple orchid tree</name>
    <name type="synonym">Phanera variegata</name>
    <dbReference type="NCBI Taxonomy" id="167791"/>
    <lineage>
        <taxon>Eukaryota</taxon>
        <taxon>Viridiplantae</taxon>
        <taxon>Streptophyta</taxon>
        <taxon>Embryophyta</taxon>
        <taxon>Tracheophyta</taxon>
        <taxon>Spermatophyta</taxon>
        <taxon>Magnoliopsida</taxon>
        <taxon>eudicotyledons</taxon>
        <taxon>Gunneridae</taxon>
        <taxon>Pentapetalae</taxon>
        <taxon>rosids</taxon>
        <taxon>fabids</taxon>
        <taxon>Fabales</taxon>
        <taxon>Fabaceae</taxon>
        <taxon>Cercidoideae</taxon>
        <taxon>Cercideae</taxon>
        <taxon>Bauhiniinae</taxon>
        <taxon>Bauhinia</taxon>
    </lineage>
</organism>
<dbReference type="EMBL" id="CM039430">
    <property type="protein sequence ID" value="KAI4345589.1"/>
    <property type="molecule type" value="Genomic_DNA"/>
</dbReference>